<keyword evidence="1" id="KW-0560">Oxidoreductase</keyword>
<dbReference type="InterPro" id="IPR036291">
    <property type="entry name" value="NAD(P)-bd_dom_sf"/>
</dbReference>
<dbReference type="PRINTS" id="PR00081">
    <property type="entry name" value="GDHRDH"/>
</dbReference>
<organism evidence="2 3">
    <name type="scientific">Colletotrichum sojae</name>
    <dbReference type="NCBI Taxonomy" id="2175907"/>
    <lineage>
        <taxon>Eukaryota</taxon>
        <taxon>Fungi</taxon>
        <taxon>Dikarya</taxon>
        <taxon>Ascomycota</taxon>
        <taxon>Pezizomycotina</taxon>
        <taxon>Sordariomycetes</taxon>
        <taxon>Hypocreomycetidae</taxon>
        <taxon>Glomerellales</taxon>
        <taxon>Glomerellaceae</taxon>
        <taxon>Colletotrichum</taxon>
        <taxon>Colletotrichum orchidearum species complex</taxon>
    </lineage>
</organism>
<dbReference type="PANTHER" id="PTHR43157:SF35">
    <property type="entry name" value="DEHYDROGENASE_REDUCTASE FAMILY PROTEIN, PUTATIVE-RELATED"/>
    <property type="match status" value="1"/>
</dbReference>
<sequence>MTSSIEMKPYENFQKIFMKSQLCSEPNLPPAGFSLAGQTAIVTGANSGLGLTCATKLLDLGLTRLIMPVRSAERGEAAASKLREKHQSATVDVWPLDMISYDSVQAFVARCADLPRIDFFIHGAALFAESFRLSPAGHEESIQVNYLSTALLAILLLPVLRDRAAPGKPGRLTLVNSAAANTAKFAQQGKTPLLEAFDDPRGFDDAMERYVTTKLLFHHFLVKLAGHVRPEDVVVNIIDPGLCKGSNLHRHLSGPARAAMYVGKAVIGRTLETGASTYIDGAVLKGPETHGCFVMDWAIAPFVPTVYTPEGKVVTETLWEETLQELDFAGVRSILGCMQSGAR</sequence>
<dbReference type="Pfam" id="PF00106">
    <property type="entry name" value="adh_short"/>
    <property type="match status" value="1"/>
</dbReference>
<keyword evidence="3" id="KW-1185">Reference proteome</keyword>
<name>A0A8H6JNT6_9PEZI</name>
<dbReference type="InterPro" id="IPR002347">
    <property type="entry name" value="SDR_fam"/>
</dbReference>
<dbReference type="GO" id="GO:0016491">
    <property type="term" value="F:oxidoreductase activity"/>
    <property type="evidence" value="ECO:0007669"/>
    <property type="project" value="UniProtKB-KW"/>
</dbReference>
<evidence type="ECO:0000256" key="1">
    <source>
        <dbReference type="ARBA" id="ARBA00023002"/>
    </source>
</evidence>
<proteinExistence type="predicted"/>
<evidence type="ECO:0000313" key="3">
    <source>
        <dbReference type="Proteomes" id="UP000652219"/>
    </source>
</evidence>
<accession>A0A8H6JNT6</accession>
<protein>
    <submittedName>
        <fullName evidence="2">Short-chain dehydrogenase</fullName>
    </submittedName>
</protein>
<dbReference type="EMBL" id="WIGN01000027">
    <property type="protein sequence ID" value="KAF6816552.1"/>
    <property type="molecule type" value="Genomic_DNA"/>
</dbReference>
<dbReference type="Proteomes" id="UP000652219">
    <property type="component" value="Unassembled WGS sequence"/>
</dbReference>
<dbReference type="SUPFAM" id="SSF51735">
    <property type="entry name" value="NAD(P)-binding Rossmann-fold domains"/>
    <property type="match status" value="1"/>
</dbReference>
<dbReference type="AlphaFoldDB" id="A0A8H6JNT6"/>
<dbReference type="PANTHER" id="PTHR43157">
    <property type="entry name" value="PHOSPHATIDYLINOSITOL-GLYCAN BIOSYNTHESIS CLASS F PROTEIN-RELATED"/>
    <property type="match status" value="1"/>
</dbReference>
<evidence type="ECO:0000313" key="2">
    <source>
        <dbReference type="EMBL" id="KAF6816552.1"/>
    </source>
</evidence>
<reference evidence="2 3" key="1">
    <citation type="journal article" date="2020" name="Phytopathology">
        <title>Genome Sequence Resources of Colletotrichum truncatum, C. plurivorum, C. musicola, and C. sojae: Four Species Pathogenic to Soybean (Glycine max).</title>
        <authorList>
            <person name="Rogerio F."/>
            <person name="Boufleur T.R."/>
            <person name="Ciampi-Guillardi M."/>
            <person name="Sukno S.A."/>
            <person name="Thon M.R."/>
            <person name="Massola Junior N.S."/>
            <person name="Baroncelli R."/>
        </authorList>
    </citation>
    <scope>NUCLEOTIDE SEQUENCE [LARGE SCALE GENOMIC DNA]</scope>
    <source>
        <strain evidence="2 3">LFN0009</strain>
    </source>
</reference>
<gene>
    <name evidence="2" type="ORF">CSOJ01_02934</name>
</gene>
<dbReference type="Gene3D" id="3.40.50.720">
    <property type="entry name" value="NAD(P)-binding Rossmann-like Domain"/>
    <property type="match status" value="1"/>
</dbReference>
<comment type="caution">
    <text evidence="2">The sequence shown here is derived from an EMBL/GenBank/DDBJ whole genome shotgun (WGS) entry which is preliminary data.</text>
</comment>